<comment type="catalytic activity">
    <reaction evidence="1">
        <text>ATP + protein L-histidine = ADP + protein N-phospho-L-histidine.</text>
        <dbReference type="EC" id="2.7.13.3"/>
    </reaction>
</comment>
<evidence type="ECO:0000313" key="14">
    <source>
        <dbReference type="EMBL" id="BFM45228.1"/>
    </source>
</evidence>
<evidence type="ECO:0000256" key="3">
    <source>
        <dbReference type="ARBA" id="ARBA00012438"/>
    </source>
</evidence>
<keyword evidence="7 14" id="KW-0418">Kinase</keyword>
<keyword evidence="8 11" id="KW-1133">Transmembrane helix</keyword>
<feature type="transmembrane region" description="Helical" evidence="11">
    <location>
        <begin position="6"/>
        <end position="30"/>
    </location>
</feature>
<dbReference type="InterPro" id="IPR003661">
    <property type="entry name" value="HisK_dim/P_dom"/>
</dbReference>
<dbReference type="PANTHER" id="PTHR45436:SF5">
    <property type="entry name" value="SENSOR HISTIDINE KINASE TRCS"/>
    <property type="match status" value="1"/>
</dbReference>
<reference evidence="14" key="1">
    <citation type="submission" date="2024-05" db="EMBL/GenBank/DDBJ databases">
        <title>Whole-Genome Sequence of CFS9, a Potential Fish Probiotic Isolated from the Body Surface of Silurus asotus.</title>
        <authorList>
            <person name="Kojima M."/>
            <person name="Tobioka K."/>
            <person name="Yokota K."/>
            <person name="Nakatani H."/>
            <person name="Hori K."/>
            <person name="Tamaru Y."/>
            <person name="Okazaki F."/>
        </authorList>
    </citation>
    <scope>NUCLEOTIDE SEQUENCE</scope>
    <source>
        <strain evidence="14">CFS9</strain>
    </source>
</reference>
<dbReference type="Pfam" id="PF00512">
    <property type="entry name" value="HisKA"/>
    <property type="match status" value="1"/>
</dbReference>
<dbReference type="CDD" id="cd00082">
    <property type="entry name" value="HisKA"/>
    <property type="match status" value="1"/>
</dbReference>
<dbReference type="InterPro" id="IPR050428">
    <property type="entry name" value="TCS_sensor_his_kinase"/>
</dbReference>
<evidence type="ECO:0000259" key="13">
    <source>
        <dbReference type="PROSITE" id="PS50885"/>
    </source>
</evidence>
<dbReference type="SUPFAM" id="SSF47384">
    <property type="entry name" value="Homodimeric domain of signal transducing histidine kinase"/>
    <property type="match status" value="1"/>
</dbReference>
<protein>
    <recommendedName>
        <fullName evidence="3">histidine kinase</fullName>
        <ecNumber evidence="3">2.7.13.3</ecNumber>
    </recommendedName>
</protein>
<dbReference type="EC" id="2.7.13.3" evidence="3"/>
<feature type="transmembrane region" description="Helical" evidence="11">
    <location>
        <begin position="156"/>
        <end position="177"/>
    </location>
</feature>
<keyword evidence="10 11" id="KW-0472">Membrane</keyword>
<gene>
    <name evidence="14" type="ORF">CFS9_38690</name>
</gene>
<dbReference type="AlphaFoldDB" id="A0AAT9H6R6"/>
<feature type="domain" description="HAMP" evidence="13">
    <location>
        <begin position="178"/>
        <end position="231"/>
    </location>
</feature>
<dbReference type="PANTHER" id="PTHR45436">
    <property type="entry name" value="SENSOR HISTIDINE KINASE YKOH"/>
    <property type="match status" value="1"/>
</dbReference>
<evidence type="ECO:0000256" key="5">
    <source>
        <dbReference type="ARBA" id="ARBA00022679"/>
    </source>
</evidence>
<evidence type="ECO:0000256" key="8">
    <source>
        <dbReference type="ARBA" id="ARBA00022989"/>
    </source>
</evidence>
<dbReference type="GO" id="GO:0005886">
    <property type="term" value="C:plasma membrane"/>
    <property type="evidence" value="ECO:0007669"/>
    <property type="project" value="TreeGrafter"/>
</dbReference>
<dbReference type="InterPro" id="IPR003660">
    <property type="entry name" value="HAMP_dom"/>
</dbReference>
<dbReference type="SUPFAM" id="SSF55874">
    <property type="entry name" value="ATPase domain of HSP90 chaperone/DNA topoisomerase II/histidine kinase"/>
    <property type="match status" value="1"/>
</dbReference>
<dbReference type="SMART" id="SM00387">
    <property type="entry name" value="HATPase_c"/>
    <property type="match status" value="1"/>
</dbReference>
<evidence type="ECO:0000259" key="12">
    <source>
        <dbReference type="PROSITE" id="PS50109"/>
    </source>
</evidence>
<evidence type="ECO:0000256" key="4">
    <source>
        <dbReference type="ARBA" id="ARBA00022553"/>
    </source>
</evidence>
<dbReference type="SMART" id="SM00388">
    <property type="entry name" value="HisKA"/>
    <property type="match status" value="1"/>
</dbReference>
<feature type="domain" description="Histidine kinase" evidence="12">
    <location>
        <begin position="239"/>
        <end position="453"/>
    </location>
</feature>
<evidence type="ECO:0000256" key="2">
    <source>
        <dbReference type="ARBA" id="ARBA00004370"/>
    </source>
</evidence>
<dbReference type="InterPro" id="IPR036097">
    <property type="entry name" value="HisK_dim/P_sf"/>
</dbReference>
<organism evidence="14">
    <name type="scientific">Flavobacterium sp. CFS9</name>
    <dbReference type="NCBI Taxonomy" id="3143118"/>
    <lineage>
        <taxon>Bacteria</taxon>
        <taxon>Pseudomonadati</taxon>
        <taxon>Bacteroidota</taxon>
        <taxon>Flavobacteriia</taxon>
        <taxon>Flavobacteriales</taxon>
        <taxon>Flavobacteriaceae</taxon>
        <taxon>Flavobacterium</taxon>
    </lineage>
</organism>
<evidence type="ECO:0000256" key="10">
    <source>
        <dbReference type="ARBA" id="ARBA00023136"/>
    </source>
</evidence>
<dbReference type="SUPFAM" id="SSF158472">
    <property type="entry name" value="HAMP domain-like"/>
    <property type="match status" value="1"/>
</dbReference>
<dbReference type="PROSITE" id="PS50885">
    <property type="entry name" value="HAMP"/>
    <property type="match status" value="1"/>
</dbReference>
<dbReference type="Gene3D" id="1.10.287.130">
    <property type="match status" value="1"/>
</dbReference>
<accession>A0AAT9H6R6</accession>
<dbReference type="Pfam" id="PF02518">
    <property type="entry name" value="HATPase_c"/>
    <property type="match status" value="1"/>
</dbReference>
<evidence type="ECO:0000256" key="7">
    <source>
        <dbReference type="ARBA" id="ARBA00022777"/>
    </source>
</evidence>
<sequence length="453" mass="52375">MTLKNRISLLVSLLFTILFGLASTLIFVLYSNFRKEEFRDRLEIKALSNIKLLVNVKEVDEQLLKIIDQNSINQLYDEKTLVFDSNFKLIYSSIDDAKINWSVEDLKYLRKHKTFFKQQGDYEVYGVFYDTKDRDFYALISATDEYGKRKLFFLRYTLILSYIFFTGICLALTSLTVEKAMSPLNVFHQKIKNINENNLDTRVASKNNKNEIDLIANEFNFMMDRIEVSYQKQKEFTAHASHELRTPLSRITSQIENTIADPTTSDKGKSFLKTILSDINQLTELINSLLILSKIDNKKNENKEVHRMDEILFSAIENLNKSYPEFLILFEIEESNNLDTALEINGNKNLLEIAITNILKNACVYSDNKQAKVIISTQNDQLVLSISNTGQTLNEEEQKNLFQPFMRGKNSKGTSGFGLGLRIVHRILTLHNASITYSVPHINTNLFQLFFHL</sequence>
<dbReference type="Pfam" id="PF00672">
    <property type="entry name" value="HAMP"/>
    <property type="match status" value="1"/>
</dbReference>
<evidence type="ECO:0000256" key="6">
    <source>
        <dbReference type="ARBA" id="ARBA00022692"/>
    </source>
</evidence>
<keyword evidence="6 11" id="KW-0812">Transmembrane</keyword>
<dbReference type="RefSeq" id="WP_369616232.1">
    <property type="nucleotide sequence ID" value="NZ_AP031573.1"/>
</dbReference>
<evidence type="ECO:0000256" key="1">
    <source>
        <dbReference type="ARBA" id="ARBA00000085"/>
    </source>
</evidence>
<dbReference type="InterPro" id="IPR004358">
    <property type="entry name" value="Sig_transdc_His_kin-like_C"/>
</dbReference>
<dbReference type="PROSITE" id="PS50109">
    <property type="entry name" value="HIS_KIN"/>
    <property type="match status" value="1"/>
</dbReference>
<dbReference type="Gene3D" id="3.30.565.10">
    <property type="entry name" value="Histidine kinase-like ATPase, C-terminal domain"/>
    <property type="match status" value="1"/>
</dbReference>
<proteinExistence type="predicted"/>
<dbReference type="GO" id="GO:0000155">
    <property type="term" value="F:phosphorelay sensor kinase activity"/>
    <property type="evidence" value="ECO:0007669"/>
    <property type="project" value="InterPro"/>
</dbReference>
<keyword evidence="5" id="KW-0808">Transferase</keyword>
<dbReference type="Gene3D" id="6.10.340.10">
    <property type="match status" value="1"/>
</dbReference>
<keyword evidence="4" id="KW-0597">Phosphoprotein</keyword>
<comment type="subcellular location">
    <subcellularLocation>
        <location evidence="2">Membrane</location>
    </subcellularLocation>
</comment>
<evidence type="ECO:0000256" key="9">
    <source>
        <dbReference type="ARBA" id="ARBA00023012"/>
    </source>
</evidence>
<dbReference type="PRINTS" id="PR00344">
    <property type="entry name" value="BCTRLSENSOR"/>
</dbReference>
<dbReference type="InterPro" id="IPR036890">
    <property type="entry name" value="HATPase_C_sf"/>
</dbReference>
<keyword evidence="9" id="KW-0902">Two-component regulatory system</keyword>
<dbReference type="InterPro" id="IPR003594">
    <property type="entry name" value="HATPase_dom"/>
</dbReference>
<dbReference type="SMART" id="SM00304">
    <property type="entry name" value="HAMP"/>
    <property type="match status" value="1"/>
</dbReference>
<name>A0AAT9H6R6_9FLAO</name>
<dbReference type="EMBL" id="AP031573">
    <property type="protein sequence ID" value="BFM45228.1"/>
    <property type="molecule type" value="Genomic_DNA"/>
</dbReference>
<dbReference type="InterPro" id="IPR005467">
    <property type="entry name" value="His_kinase_dom"/>
</dbReference>
<evidence type="ECO:0000256" key="11">
    <source>
        <dbReference type="SAM" id="Phobius"/>
    </source>
</evidence>